<proteinExistence type="predicted"/>
<keyword evidence="1" id="KW-0614">Plasmid</keyword>
<reference evidence="1 2" key="1">
    <citation type="submission" date="2016-09" db="EMBL/GenBank/DDBJ databases">
        <title>The complete genome sequences of Rhizobium gallicum, symbiovars gallicum and phaseoli, symbionts associated to common bean (Phaseolus vulgaris).</title>
        <authorList>
            <person name="Bustos P."/>
            <person name="Santamaria R.I."/>
            <person name="Perez-Carrascal O.M."/>
            <person name="Juarez S."/>
            <person name="Lozano L."/>
            <person name="Martinez-Flores I."/>
            <person name="Martinez-Romero E."/>
            <person name="Cevallos M."/>
            <person name="Romero D."/>
            <person name="Davila G."/>
            <person name="Gonzalez V."/>
        </authorList>
    </citation>
    <scope>NUCLEOTIDE SEQUENCE [LARGE SCALE GENOMIC DNA]</scope>
    <source>
        <strain evidence="1 2">IE4872</strain>
        <plasmid evidence="2">prgalie4872c</plasmid>
    </source>
</reference>
<organism evidence="1 2">
    <name type="scientific">Rhizobium gallicum</name>
    <dbReference type="NCBI Taxonomy" id="56730"/>
    <lineage>
        <taxon>Bacteria</taxon>
        <taxon>Pseudomonadati</taxon>
        <taxon>Pseudomonadota</taxon>
        <taxon>Alphaproteobacteria</taxon>
        <taxon>Hyphomicrobiales</taxon>
        <taxon>Rhizobiaceae</taxon>
        <taxon>Rhizobium/Agrobacterium group</taxon>
        <taxon>Rhizobium</taxon>
    </lineage>
</organism>
<evidence type="ECO:0000313" key="2">
    <source>
        <dbReference type="Proteomes" id="UP000184749"/>
    </source>
</evidence>
<name>A0A1L5NR84_9HYPH</name>
<gene>
    <name evidence="1" type="ORF">IE4872_PC00363</name>
</gene>
<dbReference type="Proteomes" id="UP000184749">
    <property type="component" value="Plasmid pRgalIE4872c"/>
</dbReference>
<dbReference type="EMBL" id="CP017104">
    <property type="protein sequence ID" value="APO70382.1"/>
    <property type="molecule type" value="Genomic_DNA"/>
</dbReference>
<evidence type="ECO:0000313" key="1">
    <source>
        <dbReference type="EMBL" id="APO70382.1"/>
    </source>
</evidence>
<protein>
    <submittedName>
        <fullName evidence="1">Uncharacterized protein</fullName>
    </submittedName>
</protein>
<accession>A0A1L5NR84</accession>
<sequence>MSHFLARPAQVAQPQYTKRRGRHCAEFPSSCRDHNQATPCQILFHQKMLPDTQKLVVRTHYFAGIVAAISFTVEGRRAAGSRRDERM</sequence>
<geneLocation type="plasmid" evidence="2">
    <name>prgalie4872c</name>
</geneLocation>
<dbReference type="AlphaFoldDB" id="A0A1L5NR84"/>